<dbReference type="AlphaFoldDB" id="A0A8S9MK70"/>
<organism evidence="2 3">
    <name type="scientific">Brassica cretica</name>
    <name type="common">Mustard</name>
    <dbReference type="NCBI Taxonomy" id="69181"/>
    <lineage>
        <taxon>Eukaryota</taxon>
        <taxon>Viridiplantae</taxon>
        <taxon>Streptophyta</taxon>
        <taxon>Embryophyta</taxon>
        <taxon>Tracheophyta</taxon>
        <taxon>Spermatophyta</taxon>
        <taxon>Magnoliopsida</taxon>
        <taxon>eudicotyledons</taxon>
        <taxon>Gunneridae</taxon>
        <taxon>Pentapetalae</taxon>
        <taxon>rosids</taxon>
        <taxon>malvids</taxon>
        <taxon>Brassicales</taxon>
        <taxon>Brassicaceae</taxon>
        <taxon>Brassiceae</taxon>
        <taxon>Brassica</taxon>
    </lineage>
</organism>
<name>A0A8S9MK70_BRACR</name>
<dbReference type="EMBL" id="QGKW02000007">
    <property type="protein sequence ID" value="KAF2618291.1"/>
    <property type="molecule type" value="Genomic_DNA"/>
</dbReference>
<accession>A0A8S9MK70</accession>
<feature type="compositionally biased region" description="Pro residues" evidence="1">
    <location>
        <begin position="29"/>
        <end position="39"/>
    </location>
</feature>
<protein>
    <submittedName>
        <fullName evidence="2">Uncharacterized protein</fullName>
    </submittedName>
</protein>
<comment type="caution">
    <text evidence="2">The sequence shown here is derived from an EMBL/GenBank/DDBJ whole genome shotgun (WGS) entry which is preliminary data.</text>
</comment>
<evidence type="ECO:0000313" key="3">
    <source>
        <dbReference type="Proteomes" id="UP000712281"/>
    </source>
</evidence>
<dbReference type="Proteomes" id="UP000712281">
    <property type="component" value="Unassembled WGS sequence"/>
</dbReference>
<evidence type="ECO:0000313" key="2">
    <source>
        <dbReference type="EMBL" id="KAF2618291.1"/>
    </source>
</evidence>
<reference evidence="2" key="1">
    <citation type="submission" date="2019-12" db="EMBL/GenBank/DDBJ databases">
        <title>Genome sequencing and annotation of Brassica cretica.</title>
        <authorList>
            <person name="Studholme D.J."/>
            <person name="Sarris P.F."/>
        </authorList>
    </citation>
    <scope>NUCLEOTIDE SEQUENCE</scope>
    <source>
        <strain evidence="2">PFS-001/15</strain>
        <tissue evidence="2">Leaf</tissue>
    </source>
</reference>
<feature type="compositionally biased region" description="Basic and acidic residues" evidence="1">
    <location>
        <begin position="10"/>
        <end position="19"/>
    </location>
</feature>
<evidence type="ECO:0000256" key="1">
    <source>
        <dbReference type="SAM" id="MobiDB-lite"/>
    </source>
</evidence>
<proteinExistence type="predicted"/>
<sequence length="146" mass="16033">MSPYAVTPQKNEESEDGGRRPLGRSAPRALPPSVPPADPAAPYETGTMPVELLVLQPGREHLPVLHSYPQGYTTWFNKSKNGISSIHERINQMVEQAVPKKKGRLVGLVRRASSCTPSSQAPFSPPDPMIIEQLQNKDDRIVALET</sequence>
<gene>
    <name evidence="2" type="ORF">F2Q68_00041251</name>
</gene>
<feature type="region of interest" description="Disordered" evidence="1">
    <location>
        <begin position="1"/>
        <end position="44"/>
    </location>
</feature>